<sequence length="157" mass="17222">MHGYEPGSITPTAELLLQHKHPDDKPTIAEVIEQVRRHGAAFSSRHRIIDTNGDVHVVVVVGDRFSASDGRLLGIGGFYIDITDQFDADLQRHLSDALMAVDSRRAVINQAMGVLMLRYGVDSDSAFDLLVKQSQESNIKLRDIAESLVAGLETQDG</sequence>
<dbReference type="GO" id="GO:0003723">
    <property type="term" value="F:RNA binding"/>
    <property type="evidence" value="ECO:0007669"/>
    <property type="project" value="InterPro"/>
</dbReference>
<protein>
    <recommendedName>
        <fullName evidence="1">ANTAR domain-containing protein</fullName>
    </recommendedName>
</protein>
<reference evidence="2 3" key="1">
    <citation type="submission" date="2016-06" db="EMBL/GenBank/DDBJ databases">
        <authorList>
            <person name="Kjaerup R.B."/>
            <person name="Dalgaard T.S."/>
            <person name="Juul-Madsen H.R."/>
        </authorList>
    </citation>
    <scope>NUCLEOTIDE SEQUENCE [LARGE SCALE GENOMIC DNA]</scope>
    <source>
        <strain evidence="2 3">1245139.5</strain>
    </source>
</reference>
<dbReference type="InterPro" id="IPR013655">
    <property type="entry name" value="PAS_fold_3"/>
</dbReference>
<dbReference type="Proteomes" id="UP000093629">
    <property type="component" value="Unassembled WGS sequence"/>
</dbReference>
<dbReference type="Pfam" id="PF08447">
    <property type="entry name" value="PAS_3"/>
    <property type="match status" value="1"/>
</dbReference>
<evidence type="ECO:0000313" key="2">
    <source>
        <dbReference type="EMBL" id="OBK11090.1"/>
    </source>
</evidence>
<dbReference type="SMART" id="SM01012">
    <property type="entry name" value="ANTAR"/>
    <property type="match status" value="1"/>
</dbReference>
<dbReference type="SUPFAM" id="SSF52172">
    <property type="entry name" value="CheY-like"/>
    <property type="match status" value="1"/>
</dbReference>
<dbReference type="SUPFAM" id="SSF55785">
    <property type="entry name" value="PYP-like sensor domain (PAS domain)"/>
    <property type="match status" value="1"/>
</dbReference>
<gene>
    <name evidence="2" type="ORF">A5636_14370</name>
</gene>
<dbReference type="Gene3D" id="1.10.10.10">
    <property type="entry name" value="Winged helix-like DNA-binding domain superfamily/Winged helix DNA-binding domain"/>
    <property type="match status" value="1"/>
</dbReference>
<proteinExistence type="predicted"/>
<accession>A0A1A3MPU6</accession>
<name>A0A1A3MPU6_MYCAS</name>
<evidence type="ECO:0000259" key="1">
    <source>
        <dbReference type="PROSITE" id="PS50921"/>
    </source>
</evidence>
<dbReference type="EMBL" id="LZLQ01000141">
    <property type="protein sequence ID" value="OBK11090.1"/>
    <property type="molecule type" value="Genomic_DNA"/>
</dbReference>
<dbReference type="InterPro" id="IPR011006">
    <property type="entry name" value="CheY-like_superfamily"/>
</dbReference>
<dbReference type="InterPro" id="IPR036388">
    <property type="entry name" value="WH-like_DNA-bd_sf"/>
</dbReference>
<organism evidence="2 3">
    <name type="scientific">Mycobacterium asiaticum</name>
    <dbReference type="NCBI Taxonomy" id="1790"/>
    <lineage>
        <taxon>Bacteria</taxon>
        <taxon>Bacillati</taxon>
        <taxon>Actinomycetota</taxon>
        <taxon>Actinomycetes</taxon>
        <taxon>Mycobacteriales</taxon>
        <taxon>Mycobacteriaceae</taxon>
        <taxon>Mycobacterium</taxon>
    </lineage>
</organism>
<keyword evidence="3" id="KW-1185">Reference proteome</keyword>
<dbReference type="AlphaFoldDB" id="A0A1A3MPU6"/>
<feature type="domain" description="ANTAR" evidence="1">
    <location>
        <begin position="88"/>
        <end position="149"/>
    </location>
</feature>
<dbReference type="InterPro" id="IPR035965">
    <property type="entry name" value="PAS-like_dom_sf"/>
</dbReference>
<dbReference type="Pfam" id="PF03861">
    <property type="entry name" value="ANTAR"/>
    <property type="match status" value="1"/>
</dbReference>
<evidence type="ECO:0000313" key="3">
    <source>
        <dbReference type="Proteomes" id="UP000093629"/>
    </source>
</evidence>
<dbReference type="InterPro" id="IPR005561">
    <property type="entry name" value="ANTAR"/>
</dbReference>
<dbReference type="Gene3D" id="3.30.450.20">
    <property type="entry name" value="PAS domain"/>
    <property type="match status" value="1"/>
</dbReference>
<dbReference type="PROSITE" id="PS50921">
    <property type="entry name" value="ANTAR"/>
    <property type="match status" value="1"/>
</dbReference>
<comment type="caution">
    <text evidence="2">The sequence shown here is derived from an EMBL/GenBank/DDBJ whole genome shotgun (WGS) entry which is preliminary data.</text>
</comment>